<dbReference type="GO" id="GO:0016788">
    <property type="term" value="F:hydrolase activity, acting on ester bonds"/>
    <property type="evidence" value="ECO:0007669"/>
    <property type="project" value="UniProtKB-ARBA"/>
</dbReference>
<feature type="repeat" description="TPR" evidence="1">
    <location>
        <begin position="483"/>
        <end position="516"/>
    </location>
</feature>
<sequence length="553" mass="62070">MSTIKRAFSLLLFLLVVLSCSQSIDENDDQIKILFIGNSYTYFNSSPELVKALIQEKFPDQIVETQLISGGGMSLADHWQNEATIQTIRTGDWDYVVLQEQSKLGMAVMIDNDIFFGQTERFYEYARKFDAEITKADSKTVFLMTWSVRDKPQEQAILTHAYTSIAKELKAKLVPVGLVWDELRTNPKIELYADDGGHPSPLGSYLSAVTLYSALMADDPLGLSGNISGHPLSSTGEPSADRDLLIDIPNEEAKLIQEASWKVVHALQDSNDYPDIDQPEPGFSIPVLSKGEPMELKNMIGKWYGTSTYGSDYLGQIMEIKAIDGKPQASLSFYSAHVQDQMRVDNAVIKDDQLILTLYDSLRTLNSTVRISLSGGKMEGILESSGNLQMYKHLYFSKESSPNEIDLSEIELLMESYQSNILKEGYIKASLEHYEQYSKLIGEPYKPDEFYLNAVGYNFLREDKVKDALNAFELAMVYYPMSVNAYDSYAEALIVDGRTDEALEVYTRAYELAKKTGYENLAYIEENLNKLKNNIAVDLEGEATPPPPPPPSQ</sequence>
<proteinExistence type="predicted"/>
<keyword evidence="4" id="KW-1185">Reference proteome</keyword>
<dbReference type="STRING" id="1073327.SAMN04488108_2320"/>
<keyword evidence="2" id="KW-0732">Signal</keyword>
<dbReference type="SUPFAM" id="SSF52266">
    <property type="entry name" value="SGNH hydrolase"/>
    <property type="match status" value="1"/>
</dbReference>
<dbReference type="OrthoDB" id="7443339at2"/>
<dbReference type="AlphaFoldDB" id="A0A1M7ZDP0"/>
<dbReference type="PROSITE" id="PS51257">
    <property type="entry name" value="PROKAR_LIPOPROTEIN"/>
    <property type="match status" value="1"/>
</dbReference>
<dbReference type="InterPro" id="IPR019734">
    <property type="entry name" value="TPR_rpt"/>
</dbReference>
<dbReference type="SUPFAM" id="SSF48452">
    <property type="entry name" value="TPR-like"/>
    <property type="match status" value="1"/>
</dbReference>
<dbReference type="EMBL" id="FRXN01000003">
    <property type="protein sequence ID" value="SHO62796.1"/>
    <property type="molecule type" value="Genomic_DNA"/>
</dbReference>
<dbReference type="CDD" id="cd00229">
    <property type="entry name" value="SGNH_hydrolase"/>
    <property type="match status" value="1"/>
</dbReference>
<reference evidence="4" key="1">
    <citation type="submission" date="2016-12" db="EMBL/GenBank/DDBJ databases">
        <authorList>
            <person name="Varghese N."/>
            <person name="Submissions S."/>
        </authorList>
    </citation>
    <scope>NUCLEOTIDE SEQUENCE [LARGE SCALE GENOMIC DNA]</scope>
    <source>
        <strain evidence="4">DSM 25035</strain>
    </source>
</reference>
<gene>
    <name evidence="3" type="ORF">SAMN04488108_2320</name>
</gene>
<dbReference type="Gene3D" id="1.25.40.10">
    <property type="entry name" value="Tetratricopeptide repeat domain"/>
    <property type="match status" value="1"/>
</dbReference>
<accession>A0A1M7ZDP0</accession>
<organism evidence="3 4">
    <name type="scientific">Algoriphagus zhangzhouensis</name>
    <dbReference type="NCBI Taxonomy" id="1073327"/>
    <lineage>
        <taxon>Bacteria</taxon>
        <taxon>Pseudomonadati</taxon>
        <taxon>Bacteroidota</taxon>
        <taxon>Cytophagia</taxon>
        <taxon>Cytophagales</taxon>
        <taxon>Cyclobacteriaceae</taxon>
        <taxon>Algoriphagus</taxon>
    </lineage>
</organism>
<dbReference type="Proteomes" id="UP000184609">
    <property type="component" value="Unassembled WGS sequence"/>
</dbReference>
<dbReference type="RefSeq" id="WP_134204436.1">
    <property type="nucleotide sequence ID" value="NZ_FRXN01000003.1"/>
</dbReference>
<feature type="chain" id="PRO_5012184420" evidence="2">
    <location>
        <begin position="25"/>
        <end position="553"/>
    </location>
</feature>
<feature type="signal peptide" evidence="2">
    <location>
        <begin position="1"/>
        <end position="24"/>
    </location>
</feature>
<evidence type="ECO:0000313" key="4">
    <source>
        <dbReference type="Proteomes" id="UP000184609"/>
    </source>
</evidence>
<evidence type="ECO:0000256" key="1">
    <source>
        <dbReference type="PROSITE-ProRule" id="PRU00339"/>
    </source>
</evidence>
<dbReference type="Gene3D" id="3.40.50.1110">
    <property type="entry name" value="SGNH hydrolase"/>
    <property type="match status" value="1"/>
</dbReference>
<dbReference type="InterPro" id="IPR011990">
    <property type="entry name" value="TPR-like_helical_dom_sf"/>
</dbReference>
<protein>
    <submittedName>
        <fullName evidence="3">Uncharacterized protein</fullName>
    </submittedName>
</protein>
<dbReference type="PROSITE" id="PS50005">
    <property type="entry name" value="TPR"/>
    <property type="match status" value="1"/>
</dbReference>
<evidence type="ECO:0000313" key="3">
    <source>
        <dbReference type="EMBL" id="SHO62796.1"/>
    </source>
</evidence>
<evidence type="ECO:0000256" key="2">
    <source>
        <dbReference type="SAM" id="SignalP"/>
    </source>
</evidence>
<dbReference type="InterPro" id="IPR036514">
    <property type="entry name" value="SGNH_hydro_sf"/>
</dbReference>
<keyword evidence="1" id="KW-0802">TPR repeat</keyword>
<name>A0A1M7ZDP0_9BACT</name>